<feature type="transmembrane region" description="Helical" evidence="1">
    <location>
        <begin position="75"/>
        <end position="92"/>
    </location>
</feature>
<dbReference type="EMBL" id="JASVDY010000001">
    <property type="protein sequence ID" value="MDV2467412.1"/>
    <property type="molecule type" value="Genomic_DNA"/>
</dbReference>
<keyword evidence="1" id="KW-0472">Membrane</keyword>
<keyword evidence="1" id="KW-0812">Transmembrane</keyword>
<dbReference type="InterPro" id="IPR047730">
    <property type="entry name" value="ABZJ_00895-like"/>
</dbReference>
<dbReference type="NCBIfam" id="NF038216">
    <property type="entry name" value="ABZJ_00895_fam"/>
    <property type="match status" value="1"/>
</dbReference>
<proteinExistence type="predicted"/>
<name>A0ABU3WC44_9GAMM</name>
<evidence type="ECO:0000313" key="3">
    <source>
        <dbReference type="Proteomes" id="UP001278188"/>
    </source>
</evidence>
<keyword evidence="1" id="KW-1133">Transmembrane helix</keyword>
<reference evidence="2 3" key="1">
    <citation type="submission" date="2023-06" db="EMBL/GenBank/DDBJ databases">
        <title>Genomic Analysis of Acinetobacter Strains Recovered from South Australian Aquatic Samples provides Insights into the Circulation of Antibiotic Resistance determinants in the Environment.</title>
        <authorList>
            <person name="Tobin L."/>
            <person name="Jarocki V.M."/>
            <person name="Kenyon J."/>
            <person name="Drigo B."/>
            <person name="Donner E."/>
            <person name="Djordjevic S.P."/>
            <person name="Hamidian M."/>
        </authorList>
    </citation>
    <scope>NUCLEOTIDE SEQUENCE [LARGE SCALE GENOMIC DNA]</scope>
    <source>
        <strain evidence="2 3">SAAc652</strain>
    </source>
</reference>
<protein>
    <submittedName>
        <fullName evidence="2">ABZJ_00895 family protein</fullName>
    </submittedName>
</protein>
<accession>A0ABU3WC44</accession>
<dbReference type="RefSeq" id="WP_317081018.1">
    <property type="nucleotide sequence ID" value="NZ_JASVDY010000001.1"/>
</dbReference>
<dbReference type="Proteomes" id="UP001278188">
    <property type="component" value="Unassembled WGS sequence"/>
</dbReference>
<evidence type="ECO:0000313" key="2">
    <source>
        <dbReference type="EMBL" id="MDV2467412.1"/>
    </source>
</evidence>
<feature type="transmembrane region" description="Helical" evidence="1">
    <location>
        <begin position="112"/>
        <end position="135"/>
    </location>
</feature>
<gene>
    <name evidence="2" type="ORF">QR674_00205</name>
</gene>
<evidence type="ECO:0000256" key="1">
    <source>
        <dbReference type="SAM" id="Phobius"/>
    </source>
</evidence>
<keyword evidence="3" id="KW-1185">Reference proteome</keyword>
<organism evidence="2 3">
    <name type="scientific">Acinetobacter chinensis</name>
    <dbReference type="NCBI Taxonomy" id="2004650"/>
    <lineage>
        <taxon>Bacteria</taxon>
        <taxon>Pseudomonadati</taxon>
        <taxon>Pseudomonadota</taxon>
        <taxon>Gammaproteobacteria</taxon>
        <taxon>Moraxellales</taxon>
        <taxon>Moraxellaceae</taxon>
        <taxon>Acinetobacter</taxon>
    </lineage>
</organism>
<feature type="transmembrane region" description="Helical" evidence="1">
    <location>
        <begin position="35"/>
        <end position="54"/>
    </location>
</feature>
<comment type="caution">
    <text evidence="2">The sequence shown here is derived from an EMBL/GenBank/DDBJ whole genome shotgun (WGS) entry which is preliminary data.</text>
</comment>
<feature type="transmembrane region" description="Helical" evidence="1">
    <location>
        <begin position="7"/>
        <end position="29"/>
    </location>
</feature>
<sequence>MISLTRYFLWFFLFCIIFTCICGVLAAILPQGVGGILTAVPYLVAMILVLYKFLKQQKRAPTQAERKKITLGFSLIFWGYNIVFLLLGLVIFSRNSPDVWQDFMMYLSQSQFMVVVFIMFLLLAIPLYLLTWWFYGKQAERMAEKMFS</sequence>